<feature type="transmembrane region" description="Helical" evidence="1">
    <location>
        <begin position="155"/>
        <end position="173"/>
    </location>
</feature>
<feature type="transmembrane region" description="Helical" evidence="1">
    <location>
        <begin position="182"/>
        <end position="199"/>
    </location>
</feature>
<feature type="transmembrane region" description="Helical" evidence="1">
    <location>
        <begin position="26"/>
        <end position="48"/>
    </location>
</feature>
<proteinExistence type="predicted"/>
<feature type="transmembrane region" description="Helical" evidence="1">
    <location>
        <begin position="92"/>
        <end position="119"/>
    </location>
</feature>
<keyword evidence="1" id="KW-0812">Transmembrane</keyword>
<dbReference type="AlphaFoldDB" id="Q97KF3"/>
<dbReference type="EMBL" id="AE001437">
    <property type="protein sequence ID" value="AAK78942.1"/>
    <property type="molecule type" value="Genomic_DNA"/>
</dbReference>
<evidence type="ECO:0000313" key="2">
    <source>
        <dbReference type="EMBL" id="AAK78942.1"/>
    </source>
</evidence>
<dbReference type="PATRIC" id="fig|272562.8.peg.1175"/>
<feature type="transmembrane region" description="Helical" evidence="1">
    <location>
        <begin position="505"/>
        <end position="522"/>
    </location>
</feature>
<gene>
    <name evidence="2" type="ordered locus">CA_C0966</name>
</gene>
<feature type="transmembrane region" description="Helical" evidence="1">
    <location>
        <begin position="126"/>
        <end position="143"/>
    </location>
</feature>
<accession>Q97KF3</accession>
<name>Q97KF3_CLOAB</name>
<evidence type="ECO:0000313" key="3">
    <source>
        <dbReference type="Proteomes" id="UP000000814"/>
    </source>
</evidence>
<sequence>MVNEMRIFERNYNMKIKINNLKKKGLVVYILLILLFRLILATGLRVWAFGDNQYDDGMMIKNAANLIGGNWLGKYDQYIFAKGITFPLYLDIIHMIGLPFIFANVLMCFVASLTFIIVIKKIIPNINALAIIYTVLMFNPIASDSWTLQRVYRDSIYSYLVVILFSLIIAIYLNRRTSSSKLLCFSLGAGFFLSAVWLAREDSPWVSPFVAVALIVTAVLIFLDKNLEIKIRLKKILSLTVIPIFLIISILTVSTINYTHYGVFMTNEYTGGYLPELFKELTIIKPDKWMPQVPIPRSTREKAYKVSPTFAKLKNTLENHAFVATTPGGNASCSMLAWAVIDSTQWYGLKDARSSQEFYKKSSEEIKAAIKSGKLKTRGGYIFMFESPWNNSYIKPLIRSLGETLRMTIHMSKYENKPLSNLNISSFGTDSQTRQLEYITNNLAYYKGEKIPKRQTKLNIMNSISNIYYKVNPFFFFVGVLGYVYILVNFILNARKKKYVLGDELLILTGLFLSYFLRLLLISYTDVCSIFMKFPMYLAPSYWLVLMFTFTSIFVSARSIVKYCFH</sequence>
<feature type="transmembrane region" description="Helical" evidence="1">
    <location>
        <begin position="236"/>
        <end position="258"/>
    </location>
</feature>
<dbReference type="eggNOG" id="ENOG502ZD50">
    <property type="taxonomic scope" value="Bacteria"/>
</dbReference>
<feature type="transmembrane region" description="Helical" evidence="1">
    <location>
        <begin position="474"/>
        <end position="493"/>
    </location>
</feature>
<keyword evidence="1" id="KW-0472">Membrane</keyword>
<keyword evidence="1" id="KW-1133">Transmembrane helix</keyword>
<dbReference type="PIR" id="C97019">
    <property type="entry name" value="C97019"/>
</dbReference>
<organism evidence="2 3">
    <name type="scientific">Clostridium acetobutylicum (strain ATCC 824 / DSM 792 / JCM 1419 / IAM 19013 / LMG 5710 / NBRC 13948 / NRRL B-527 / VKM B-1787 / 2291 / W)</name>
    <dbReference type="NCBI Taxonomy" id="272562"/>
    <lineage>
        <taxon>Bacteria</taxon>
        <taxon>Bacillati</taxon>
        <taxon>Bacillota</taxon>
        <taxon>Clostridia</taxon>
        <taxon>Eubacteriales</taxon>
        <taxon>Clostridiaceae</taxon>
        <taxon>Clostridium</taxon>
    </lineage>
</organism>
<dbReference type="KEGG" id="cac:CA_C0966"/>
<dbReference type="OrthoDB" id="447058at2"/>
<keyword evidence="3" id="KW-1185">Reference proteome</keyword>
<dbReference type="STRING" id="272562.CA_C0966"/>
<dbReference type="HOGENOM" id="CLU_534959_0_0_9"/>
<protein>
    <submittedName>
        <fullName evidence="2">Predicted membrane protein</fullName>
    </submittedName>
</protein>
<dbReference type="Proteomes" id="UP000000814">
    <property type="component" value="Chromosome"/>
</dbReference>
<feature type="transmembrane region" description="Helical" evidence="1">
    <location>
        <begin position="542"/>
        <end position="561"/>
    </location>
</feature>
<reference evidence="2 3" key="1">
    <citation type="journal article" date="2001" name="J. Bacteriol.">
        <title>Genome sequence and comparative analysis of the solvent-producing bacterium Clostridium acetobutylicum.</title>
        <authorList>
            <person name="Nolling J."/>
            <person name="Breton G."/>
            <person name="Omelchenko M.V."/>
            <person name="Makarova K.S."/>
            <person name="Zeng Q."/>
            <person name="Gibson R."/>
            <person name="Lee H.M."/>
            <person name="Dubois J."/>
            <person name="Qiu D."/>
            <person name="Hitti J."/>
            <person name="Wolf Y.I."/>
            <person name="Tatusov R.L."/>
            <person name="Sabathe F."/>
            <person name="Doucette-Stamm L."/>
            <person name="Soucaille P."/>
            <person name="Daly M.J."/>
            <person name="Bennett G.N."/>
            <person name="Koonin E.V."/>
            <person name="Smith D.R."/>
        </authorList>
    </citation>
    <scope>NUCLEOTIDE SEQUENCE [LARGE SCALE GENOMIC DNA]</scope>
    <source>
        <strain evidence="3">ATCC 824 / DSM 792 / JCM 1419 / LMG 5710 / VKM B-1787</strain>
    </source>
</reference>
<evidence type="ECO:0000256" key="1">
    <source>
        <dbReference type="SAM" id="Phobius"/>
    </source>
</evidence>
<feature type="transmembrane region" description="Helical" evidence="1">
    <location>
        <begin position="205"/>
        <end position="224"/>
    </location>
</feature>